<name>A0A1Y1I8B4_KLENI</name>
<dbReference type="OMA" id="ALMFHVK"/>
<keyword evidence="3" id="KW-1185">Reference proteome</keyword>
<evidence type="ECO:0000313" key="2">
    <source>
        <dbReference type="EMBL" id="GAQ87225.1"/>
    </source>
</evidence>
<dbReference type="Proteomes" id="UP000054558">
    <property type="component" value="Unassembled WGS sequence"/>
</dbReference>
<dbReference type="InterPro" id="IPR038951">
    <property type="entry name" value="OEP37-like"/>
</dbReference>
<feature type="region of interest" description="Disordered" evidence="1">
    <location>
        <begin position="1"/>
        <end position="21"/>
    </location>
</feature>
<gene>
    <name evidence="2" type="ORF">KFL_003390150</name>
</gene>
<reference evidence="2 3" key="1">
    <citation type="journal article" date="2014" name="Nat. Commun.">
        <title>Klebsormidium flaccidum genome reveals primary factors for plant terrestrial adaptation.</title>
        <authorList>
            <person name="Hori K."/>
            <person name="Maruyama F."/>
            <person name="Fujisawa T."/>
            <person name="Togashi T."/>
            <person name="Yamamoto N."/>
            <person name="Seo M."/>
            <person name="Sato S."/>
            <person name="Yamada T."/>
            <person name="Mori H."/>
            <person name="Tajima N."/>
            <person name="Moriyama T."/>
            <person name="Ikeuchi M."/>
            <person name="Watanabe M."/>
            <person name="Wada H."/>
            <person name="Kobayashi K."/>
            <person name="Saito M."/>
            <person name="Masuda T."/>
            <person name="Sasaki-Sekimoto Y."/>
            <person name="Mashiguchi K."/>
            <person name="Awai K."/>
            <person name="Shimojima M."/>
            <person name="Masuda S."/>
            <person name="Iwai M."/>
            <person name="Nobusawa T."/>
            <person name="Narise T."/>
            <person name="Kondo S."/>
            <person name="Saito H."/>
            <person name="Sato R."/>
            <person name="Murakawa M."/>
            <person name="Ihara Y."/>
            <person name="Oshima-Yamada Y."/>
            <person name="Ohtaka K."/>
            <person name="Satoh M."/>
            <person name="Sonobe K."/>
            <person name="Ishii M."/>
            <person name="Ohtani R."/>
            <person name="Kanamori-Sato M."/>
            <person name="Honoki R."/>
            <person name="Miyazaki D."/>
            <person name="Mochizuki H."/>
            <person name="Umetsu J."/>
            <person name="Higashi K."/>
            <person name="Shibata D."/>
            <person name="Kamiya Y."/>
            <person name="Sato N."/>
            <person name="Nakamura Y."/>
            <person name="Tabata S."/>
            <person name="Ida S."/>
            <person name="Kurokawa K."/>
            <person name="Ohta H."/>
        </authorList>
    </citation>
    <scope>NUCLEOTIDE SEQUENCE [LARGE SCALE GENOMIC DNA]</scope>
    <source>
        <strain evidence="2 3">NIES-2285</strain>
    </source>
</reference>
<protein>
    <submittedName>
        <fullName evidence="2">Putative chloroplast outer envelope protein 37</fullName>
    </submittedName>
</protein>
<evidence type="ECO:0000313" key="3">
    <source>
        <dbReference type="Proteomes" id="UP000054558"/>
    </source>
</evidence>
<dbReference type="PANTHER" id="PTHR35484">
    <property type="entry name" value="OUTER ENVELOPE PORE PROTEIN 37, CHLOROPLASTIC"/>
    <property type="match status" value="1"/>
</dbReference>
<dbReference type="AlphaFoldDB" id="A0A1Y1I8B4"/>
<proteinExistence type="predicted"/>
<dbReference type="GO" id="GO:0006812">
    <property type="term" value="P:monoatomic cation transport"/>
    <property type="evidence" value="ECO:0007669"/>
    <property type="project" value="InterPro"/>
</dbReference>
<dbReference type="GO" id="GO:0005216">
    <property type="term" value="F:monoatomic ion channel activity"/>
    <property type="evidence" value="ECO:0007669"/>
    <property type="project" value="InterPro"/>
</dbReference>
<dbReference type="OrthoDB" id="2011802at2759"/>
<organism evidence="2 3">
    <name type="scientific">Klebsormidium nitens</name>
    <name type="common">Green alga</name>
    <name type="synonym">Ulothrix nitens</name>
    <dbReference type="NCBI Taxonomy" id="105231"/>
    <lineage>
        <taxon>Eukaryota</taxon>
        <taxon>Viridiplantae</taxon>
        <taxon>Streptophyta</taxon>
        <taxon>Klebsormidiophyceae</taxon>
        <taxon>Klebsormidiales</taxon>
        <taxon>Klebsormidiaceae</taxon>
        <taxon>Klebsormidium</taxon>
    </lineage>
</organism>
<dbReference type="EMBL" id="DF237288">
    <property type="protein sequence ID" value="GAQ87225.1"/>
    <property type="molecule type" value="Genomic_DNA"/>
</dbReference>
<sequence>MAPGEEQGASASQPGGFRFPWTFDKREAGGEAVEVEAVPVTVIRVPAQTTVVTPPAVRPAVGGAPRRRWGKLTTQYDSDTNVFQNKLSTRLWHDRIKLKASWDFLPEERRFEGPTLGVFTKVFSAQLNVPEEAPFLTFTQPLGRNLKLRYEHDVKEHEGALVAQAESQSKGLRGNGVFAVNEKTLITGSVACPLGQLSYQHFDDAVPAGVTAALKLPLLRGTLLAEGHSALRTLDLTYRYKDDDVTVIPSVLLPTLQSSCVFKRRFNNGHKVSFRYFPGTTEFDTQYKYSRRSLLYKAGYTSSQGVFWAGLWAGKKDDPVTKEKRRLKWQLMLQVDQKNPENASLLFGFKKRFDIGWF</sequence>
<keyword evidence="2" id="KW-0946">Virion</keyword>
<evidence type="ECO:0000256" key="1">
    <source>
        <dbReference type="SAM" id="MobiDB-lite"/>
    </source>
</evidence>
<accession>A0A1Y1I8B4</accession>
<keyword evidence="2" id="KW-0261">Viral envelope protein</keyword>
<dbReference type="PANTHER" id="PTHR35484:SF2">
    <property type="entry name" value="OUTER ENVELOPE PORE PROTEIN 37, CHLOROPLASTIC"/>
    <property type="match status" value="1"/>
</dbReference>